<dbReference type="PROSITE" id="PS51352">
    <property type="entry name" value="THIOREDOXIN_2"/>
    <property type="match status" value="1"/>
</dbReference>
<evidence type="ECO:0000256" key="4">
    <source>
        <dbReference type="ARBA" id="ARBA00023284"/>
    </source>
</evidence>
<comment type="caution">
    <text evidence="8">The sequence shown here is derived from an EMBL/GenBank/DDBJ whole genome shotgun (WGS) entry which is preliminary data.</text>
</comment>
<evidence type="ECO:0000256" key="6">
    <source>
        <dbReference type="PIRSR" id="PIRSR000077-4"/>
    </source>
</evidence>
<feature type="active site" description="Nucleophile" evidence="5">
    <location>
        <position position="13"/>
    </location>
</feature>
<feature type="site" description="Contributes to redox potential value" evidence="5">
    <location>
        <position position="15"/>
    </location>
</feature>
<gene>
    <name evidence="8" type="ORF">BS47DRAFT_1295064</name>
</gene>
<keyword evidence="4 6" id="KW-0676">Redox-active center</keyword>
<reference evidence="8" key="1">
    <citation type="journal article" date="2020" name="Nat. Commun.">
        <title>Large-scale genome sequencing of mycorrhizal fungi provides insights into the early evolution of symbiotic traits.</title>
        <authorList>
            <person name="Miyauchi S."/>
            <person name="Kiss E."/>
            <person name="Kuo A."/>
            <person name="Drula E."/>
            <person name="Kohler A."/>
            <person name="Sanchez-Garcia M."/>
            <person name="Morin E."/>
            <person name="Andreopoulos B."/>
            <person name="Barry K.W."/>
            <person name="Bonito G."/>
            <person name="Buee M."/>
            <person name="Carver A."/>
            <person name="Chen C."/>
            <person name="Cichocki N."/>
            <person name="Clum A."/>
            <person name="Culley D."/>
            <person name="Crous P.W."/>
            <person name="Fauchery L."/>
            <person name="Girlanda M."/>
            <person name="Hayes R.D."/>
            <person name="Keri Z."/>
            <person name="LaButti K."/>
            <person name="Lipzen A."/>
            <person name="Lombard V."/>
            <person name="Magnuson J."/>
            <person name="Maillard F."/>
            <person name="Murat C."/>
            <person name="Nolan M."/>
            <person name="Ohm R.A."/>
            <person name="Pangilinan J."/>
            <person name="Pereira M.F."/>
            <person name="Perotto S."/>
            <person name="Peter M."/>
            <person name="Pfister S."/>
            <person name="Riley R."/>
            <person name="Sitrit Y."/>
            <person name="Stielow J.B."/>
            <person name="Szollosi G."/>
            <person name="Zifcakova L."/>
            <person name="Stursova M."/>
            <person name="Spatafora J.W."/>
            <person name="Tedersoo L."/>
            <person name="Vaario L.M."/>
            <person name="Yamada A."/>
            <person name="Yan M."/>
            <person name="Wang P."/>
            <person name="Xu J."/>
            <person name="Bruns T."/>
            <person name="Baldrian P."/>
            <person name="Vilgalys R."/>
            <person name="Dunand C."/>
            <person name="Henrissat B."/>
            <person name="Grigoriev I.V."/>
            <person name="Hibbett D."/>
            <person name="Nagy L.G."/>
            <person name="Martin F.M."/>
        </authorList>
    </citation>
    <scope>NUCLEOTIDE SEQUENCE</scope>
    <source>
        <strain evidence="8">UP504</strain>
    </source>
</reference>
<dbReference type="InterPro" id="IPR013766">
    <property type="entry name" value="Thioredoxin_domain"/>
</dbReference>
<feature type="site" description="Deprotonates C-terminal active site Cys" evidence="5">
    <location>
        <position position="7"/>
    </location>
</feature>
<dbReference type="OrthoDB" id="2121326at2759"/>
<protein>
    <recommendedName>
        <fullName evidence="7">Thioredoxin domain-containing protein</fullName>
    </recommendedName>
</protein>
<dbReference type="GO" id="GO:0005737">
    <property type="term" value="C:cytoplasm"/>
    <property type="evidence" value="ECO:0007669"/>
    <property type="project" value="TreeGrafter"/>
</dbReference>
<dbReference type="PRINTS" id="PR00421">
    <property type="entry name" value="THIOREDOXIN"/>
</dbReference>
<dbReference type="CDD" id="cd02947">
    <property type="entry name" value="TRX_family"/>
    <property type="match status" value="1"/>
</dbReference>
<evidence type="ECO:0000256" key="3">
    <source>
        <dbReference type="ARBA" id="ARBA00023157"/>
    </source>
</evidence>
<keyword evidence="1" id="KW-0813">Transport</keyword>
<accession>A0A9P6AZZ3</accession>
<evidence type="ECO:0000256" key="1">
    <source>
        <dbReference type="ARBA" id="ARBA00022448"/>
    </source>
</evidence>
<feature type="disulfide bond" description="Redox-active" evidence="6">
    <location>
        <begin position="13"/>
        <end position="16"/>
    </location>
</feature>
<keyword evidence="9" id="KW-1185">Reference proteome</keyword>
<evidence type="ECO:0000313" key="8">
    <source>
        <dbReference type="EMBL" id="KAF9514470.1"/>
    </source>
</evidence>
<organism evidence="8 9">
    <name type="scientific">Hydnum rufescens UP504</name>
    <dbReference type="NCBI Taxonomy" id="1448309"/>
    <lineage>
        <taxon>Eukaryota</taxon>
        <taxon>Fungi</taxon>
        <taxon>Dikarya</taxon>
        <taxon>Basidiomycota</taxon>
        <taxon>Agaricomycotina</taxon>
        <taxon>Agaricomycetes</taxon>
        <taxon>Cantharellales</taxon>
        <taxon>Hydnaceae</taxon>
        <taxon>Hydnum</taxon>
    </lineage>
</organism>
<keyword evidence="2" id="KW-0249">Electron transport</keyword>
<sequence length="91" mass="10108">DKPVLVDFYADWCAPCQQLSPLLKRITSDPNLVGGVELDLVTVDTDAQPKLAQEMGITSLPTVIAFRNGKQLSHFIGLQRIDALKRFVKEL</sequence>
<dbReference type="InterPro" id="IPR017937">
    <property type="entry name" value="Thioredoxin_CS"/>
</dbReference>
<dbReference type="SUPFAM" id="SSF52833">
    <property type="entry name" value="Thioredoxin-like"/>
    <property type="match status" value="1"/>
</dbReference>
<dbReference type="InterPro" id="IPR005746">
    <property type="entry name" value="Thioredoxin"/>
</dbReference>
<feature type="active site" description="Nucleophile" evidence="5">
    <location>
        <position position="16"/>
    </location>
</feature>
<dbReference type="AlphaFoldDB" id="A0A9P6AZZ3"/>
<dbReference type="Gene3D" id="3.40.30.10">
    <property type="entry name" value="Glutaredoxin"/>
    <property type="match status" value="1"/>
</dbReference>
<dbReference type="InterPro" id="IPR036249">
    <property type="entry name" value="Thioredoxin-like_sf"/>
</dbReference>
<feature type="non-terminal residue" evidence="8">
    <location>
        <position position="1"/>
    </location>
</feature>
<evidence type="ECO:0000313" key="9">
    <source>
        <dbReference type="Proteomes" id="UP000886523"/>
    </source>
</evidence>
<dbReference type="PROSITE" id="PS00194">
    <property type="entry name" value="THIOREDOXIN_1"/>
    <property type="match status" value="1"/>
</dbReference>
<dbReference type="EMBL" id="MU128960">
    <property type="protein sequence ID" value="KAF9514470.1"/>
    <property type="molecule type" value="Genomic_DNA"/>
</dbReference>
<dbReference type="Pfam" id="PF00085">
    <property type="entry name" value="Thioredoxin"/>
    <property type="match status" value="1"/>
</dbReference>
<evidence type="ECO:0000256" key="5">
    <source>
        <dbReference type="PIRSR" id="PIRSR000077-1"/>
    </source>
</evidence>
<evidence type="ECO:0000256" key="2">
    <source>
        <dbReference type="ARBA" id="ARBA00022982"/>
    </source>
</evidence>
<feature type="site" description="Contributes to redox potential value" evidence="5">
    <location>
        <position position="14"/>
    </location>
</feature>
<feature type="domain" description="Thioredoxin" evidence="7">
    <location>
        <begin position="1"/>
        <end position="91"/>
    </location>
</feature>
<dbReference type="PANTHER" id="PTHR45663:SF11">
    <property type="entry name" value="GEO12009P1"/>
    <property type="match status" value="1"/>
</dbReference>
<dbReference type="PIRSF" id="PIRSF000077">
    <property type="entry name" value="Thioredoxin"/>
    <property type="match status" value="1"/>
</dbReference>
<keyword evidence="3 6" id="KW-1015">Disulfide bond</keyword>
<proteinExistence type="predicted"/>
<dbReference type="PANTHER" id="PTHR45663">
    <property type="entry name" value="GEO12009P1"/>
    <property type="match status" value="1"/>
</dbReference>
<evidence type="ECO:0000259" key="7">
    <source>
        <dbReference type="PROSITE" id="PS51352"/>
    </source>
</evidence>
<dbReference type="GO" id="GO:0015035">
    <property type="term" value="F:protein-disulfide reductase activity"/>
    <property type="evidence" value="ECO:0007669"/>
    <property type="project" value="InterPro"/>
</dbReference>
<dbReference type="Proteomes" id="UP000886523">
    <property type="component" value="Unassembled WGS sequence"/>
</dbReference>
<name>A0A9P6AZZ3_9AGAM</name>